<dbReference type="EMBL" id="GGEC01020502">
    <property type="protein sequence ID" value="MBX00986.1"/>
    <property type="molecule type" value="Transcribed_RNA"/>
</dbReference>
<dbReference type="EMBL" id="GGEC01020505">
    <property type="protein sequence ID" value="MBX00989.1"/>
    <property type="molecule type" value="Transcribed_RNA"/>
</dbReference>
<keyword evidence="1" id="KW-0547">Nucleotide-binding</keyword>
<keyword evidence="1" id="KW-0067">ATP-binding</keyword>
<dbReference type="AlphaFoldDB" id="A0A2P2K5H2"/>
<organism evidence="1">
    <name type="scientific">Rhizophora mucronata</name>
    <name type="common">Asiatic mangrove</name>
    <dbReference type="NCBI Taxonomy" id="61149"/>
    <lineage>
        <taxon>Eukaryota</taxon>
        <taxon>Viridiplantae</taxon>
        <taxon>Streptophyta</taxon>
        <taxon>Embryophyta</taxon>
        <taxon>Tracheophyta</taxon>
        <taxon>Spermatophyta</taxon>
        <taxon>Magnoliopsida</taxon>
        <taxon>eudicotyledons</taxon>
        <taxon>Gunneridae</taxon>
        <taxon>Pentapetalae</taxon>
        <taxon>rosids</taxon>
        <taxon>fabids</taxon>
        <taxon>Malpighiales</taxon>
        <taxon>Rhizophoraceae</taxon>
        <taxon>Rhizophora</taxon>
    </lineage>
</organism>
<keyword evidence="1" id="KW-0347">Helicase</keyword>
<name>A0A2P2K5H2_RHIMU</name>
<accession>A0A2P2K5H2</accession>
<proteinExistence type="predicted"/>
<dbReference type="GO" id="GO:0004386">
    <property type="term" value="F:helicase activity"/>
    <property type="evidence" value="ECO:0007669"/>
    <property type="project" value="UniProtKB-KW"/>
</dbReference>
<reference evidence="1" key="1">
    <citation type="submission" date="2018-02" db="EMBL/GenBank/DDBJ databases">
        <title>Rhizophora mucronata_Transcriptome.</title>
        <authorList>
            <person name="Meera S.P."/>
            <person name="Sreeshan A."/>
            <person name="Augustine A."/>
        </authorList>
    </citation>
    <scope>NUCLEOTIDE SEQUENCE</scope>
    <source>
        <tissue evidence="1">Leaf</tissue>
    </source>
</reference>
<sequence length="80" mass="8855">MPIKDNLSNSISLRNFSEVNSACHLILVETYPSIAPESPFCSLPTKAFQCSEGMPICYAIMQTCLLTSNVLLEPGSFFHR</sequence>
<protein>
    <submittedName>
        <fullName evidence="1">Dead box ATP-dependent RNA helicase</fullName>
    </submittedName>
</protein>
<evidence type="ECO:0000313" key="1">
    <source>
        <dbReference type="EMBL" id="MBX00986.1"/>
    </source>
</evidence>
<keyword evidence="1" id="KW-0378">Hydrolase</keyword>